<organism evidence="2 3">
    <name type="scientific">Bemisia tabaci</name>
    <name type="common">Sweetpotato whitefly</name>
    <name type="synonym">Aleurodes tabaci</name>
    <dbReference type="NCBI Taxonomy" id="7038"/>
    <lineage>
        <taxon>Eukaryota</taxon>
        <taxon>Metazoa</taxon>
        <taxon>Ecdysozoa</taxon>
        <taxon>Arthropoda</taxon>
        <taxon>Hexapoda</taxon>
        <taxon>Insecta</taxon>
        <taxon>Pterygota</taxon>
        <taxon>Neoptera</taxon>
        <taxon>Paraneoptera</taxon>
        <taxon>Hemiptera</taxon>
        <taxon>Sternorrhyncha</taxon>
        <taxon>Aleyrodoidea</taxon>
        <taxon>Aleyrodidae</taxon>
        <taxon>Aleyrodinae</taxon>
        <taxon>Bemisia</taxon>
    </lineage>
</organism>
<dbReference type="AlphaFoldDB" id="A0A9P0A2D4"/>
<dbReference type="Proteomes" id="UP001152759">
    <property type="component" value="Chromosome 1"/>
</dbReference>
<dbReference type="Pfam" id="PF00379">
    <property type="entry name" value="Chitin_bind_4"/>
    <property type="match status" value="1"/>
</dbReference>
<protein>
    <recommendedName>
        <fullName evidence="4">Cuticle protein 6</fullName>
    </recommendedName>
</protein>
<evidence type="ECO:0000313" key="3">
    <source>
        <dbReference type="Proteomes" id="UP001152759"/>
    </source>
</evidence>
<sequence length="284" mass="31908">MNAAGDQQFYLHFQKILILGLLGCTTAQNNGIFYTGFLADSLRQNNPSRLSTARLLQTLPTTTEHSRLEDQYYQEKPTLHADPIIRLHQNENQESILPRRQQLFQNNNQQVPDLDISIKGDSSTPVQAPASIRIESAPIISHISPEERLRNEKERLEQNRSAKYAFNSVVSDTIFDNSHVREEVRDGLKLAGLYSYSDGFYKRTVHYVADENGYRVIKEDVEPIGAGEGPLLNPNGEIDVASNYDGAAHTYHATAKDIPSLFRKQDSSLTPSKSLTSPALNIRQ</sequence>
<evidence type="ECO:0000313" key="2">
    <source>
        <dbReference type="EMBL" id="CAH0382512.1"/>
    </source>
</evidence>
<gene>
    <name evidence="2" type="ORF">BEMITA_LOCUS2049</name>
</gene>
<proteinExistence type="predicted"/>
<dbReference type="EMBL" id="OU963862">
    <property type="protein sequence ID" value="CAH0382512.1"/>
    <property type="molecule type" value="Genomic_DNA"/>
</dbReference>
<accession>A0A9P0A2D4</accession>
<keyword evidence="3" id="KW-1185">Reference proteome</keyword>
<feature type="region of interest" description="Disordered" evidence="1">
    <location>
        <begin position="265"/>
        <end position="284"/>
    </location>
</feature>
<feature type="compositionally biased region" description="Low complexity" evidence="1">
    <location>
        <begin position="267"/>
        <end position="278"/>
    </location>
</feature>
<reference evidence="2" key="1">
    <citation type="submission" date="2021-12" db="EMBL/GenBank/DDBJ databases">
        <authorList>
            <person name="King R."/>
        </authorList>
    </citation>
    <scope>NUCLEOTIDE SEQUENCE</scope>
</reference>
<evidence type="ECO:0008006" key="4">
    <source>
        <dbReference type="Google" id="ProtNLM"/>
    </source>
</evidence>
<name>A0A9P0A2D4_BEMTA</name>
<dbReference type="InterPro" id="IPR000618">
    <property type="entry name" value="Insect_cuticle"/>
</dbReference>
<evidence type="ECO:0000256" key="1">
    <source>
        <dbReference type="SAM" id="MobiDB-lite"/>
    </source>
</evidence>